<dbReference type="Gene3D" id="2.40.128.110">
    <property type="entry name" value="Lipid/polyisoprenoid-binding, YceI-like"/>
    <property type="match status" value="1"/>
</dbReference>
<dbReference type="Proteomes" id="UP000064967">
    <property type="component" value="Chromosome"/>
</dbReference>
<feature type="domain" description="Lipid/polyisoprenoid-binding YceI-like" evidence="2">
    <location>
        <begin position="26"/>
        <end position="182"/>
    </location>
</feature>
<name>A0A0K1QCU5_9BACT</name>
<protein>
    <submittedName>
        <fullName evidence="3">Putative secreted protein</fullName>
    </submittedName>
</protein>
<evidence type="ECO:0000313" key="3">
    <source>
        <dbReference type="EMBL" id="AKV03574.1"/>
    </source>
</evidence>
<evidence type="ECO:0000259" key="2">
    <source>
        <dbReference type="SMART" id="SM00867"/>
    </source>
</evidence>
<keyword evidence="1" id="KW-0732">Signal</keyword>
<keyword evidence="4" id="KW-1185">Reference proteome</keyword>
<dbReference type="PANTHER" id="PTHR34406:SF1">
    <property type="entry name" value="PROTEIN YCEI"/>
    <property type="match status" value="1"/>
</dbReference>
<dbReference type="SUPFAM" id="SSF101874">
    <property type="entry name" value="YceI-like"/>
    <property type="match status" value="1"/>
</dbReference>
<dbReference type="Pfam" id="PF04264">
    <property type="entry name" value="YceI"/>
    <property type="match status" value="1"/>
</dbReference>
<dbReference type="PANTHER" id="PTHR34406">
    <property type="entry name" value="PROTEIN YCEI"/>
    <property type="match status" value="1"/>
</dbReference>
<reference evidence="3 4" key="1">
    <citation type="submission" date="2015-08" db="EMBL/GenBank/DDBJ databases">
        <authorList>
            <person name="Babu N.S."/>
            <person name="Beckwith C.J."/>
            <person name="Beseler K.G."/>
            <person name="Brison A."/>
            <person name="Carone J.V."/>
            <person name="Caskin T.P."/>
            <person name="Diamond M."/>
            <person name="Durham M.E."/>
            <person name="Foxe J.M."/>
            <person name="Go M."/>
            <person name="Henderson B.A."/>
            <person name="Jones I.B."/>
            <person name="McGettigan J.A."/>
            <person name="Micheletti S.J."/>
            <person name="Nasrallah M.E."/>
            <person name="Ortiz D."/>
            <person name="Piller C.R."/>
            <person name="Privatt S.R."/>
            <person name="Schneider S.L."/>
            <person name="Sharp S."/>
            <person name="Smith T.C."/>
            <person name="Stanton J.D."/>
            <person name="Ullery H.E."/>
            <person name="Wilson R.J."/>
            <person name="Serrano M.G."/>
            <person name="Buck G."/>
            <person name="Lee V."/>
            <person name="Wang Y."/>
            <person name="Carvalho R."/>
            <person name="Voegtly L."/>
            <person name="Shi R."/>
            <person name="Duckworth R."/>
            <person name="Johnson A."/>
            <person name="Loviza R."/>
            <person name="Walstead R."/>
            <person name="Shah Z."/>
            <person name="Kiflezghi M."/>
            <person name="Wade K."/>
            <person name="Ball S.L."/>
            <person name="Bradley K.W."/>
            <person name="Asai D.J."/>
            <person name="Bowman C.A."/>
            <person name="Russell D.A."/>
            <person name="Pope W.H."/>
            <person name="Jacobs-Sera D."/>
            <person name="Hendrix R.W."/>
            <person name="Hatfull G.F."/>
        </authorList>
    </citation>
    <scope>NUCLEOTIDE SEQUENCE [LARGE SCALE GENOMIC DNA]</scope>
    <source>
        <strain evidence="3 4">DSM 27648</strain>
    </source>
</reference>
<feature type="chain" id="PRO_5005466982" evidence="1">
    <location>
        <begin position="28"/>
        <end position="184"/>
    </location>
</feature>
<dbReference type="InterPro" id="IPR007372">
    <property type="entry name" value="Lipid/polyisoprenoid-bd_YceI"/>
</dbReference>
<proteinExistence type="predicted"/>
<organism evidence="3 4">
    <name type="scientific">Labilithrix luteola</name>
    <dbReference type="NCBI Taxonomy" id="1391654"/>
    <lineage>
        <taxon>Bacteria</taxon>
        <taxon>Pseudomonadati</taxon>
        <taxon>Myxococcota</taxon>
        <taxon>Polyangia</taxon>
        <taxon>Polyangiales</taxon>
        <taxon>Labilitrichaceae</taxon>
        <taxon>Labilithrix</taxon>
    </lineage>
</organism>
<dbReference type="EMBL" id="CP012333">
    <property type="protein sequence ID" value="AKV03574.1"/>
    <property type="molecule type" value="Genomic_DNA"/>
</dbReference>
<feature type="signal peptide" evidence="1">
    <location>
        <begin position="1"/>
        <end position="27"/>
    </location>
</feature>
<dbReference type="KEGG" id="llu:AKJ09_10237"/>
<sequence length="184" mass="19726">MRLARLARYALVPAAFALTFASGDALAKLAKGGDANVSFTATGPGGLKIVGTTSDLQVADGDKVVVTVPLKNLDTKIELRNKHMRDKYLEVDKYPDAVLTVARSEVKVPQSGEVSSEANGTMKIHGKEKNVRIKYTAKRNGDKIGVTGNVRLDIDDYGIEKPSFMGATVKRDVDVAVSFVVSDT</sequence>
<dbReference type="STRING" id="1391654.AKJ09_10237"/>
<dbReference type="RefSeq" id="WP_146654321.1">
    <property type="nucleotide sequence ID" value="NZ_CP012333.1"/>
</dbReference>
<gene>
    <name evidence="3" type="ORF">AKJ09_10237</name>
</gene>
<dbReference type="SMART" id="SM00867">
    <property type="entry name" value="YceI"/>
    <property type="match status" value="1"/>
</dbReference>
<evidence type="ECO:0000313" key="4">
    <source>
        <dbReference type="Proteomes" id="UP000064967"/>
    </source>
</evidence>
<dbReference type="AlphaFoldDB" id="A0A0K1QCU5"/>
<dbReference type="OrthoDB" id="116832at2"/>
<dbReference type="InterPro" id="IPR036761">
    <property type="entry name" value="TTHA0802/YceI-like_sf"/>
</dbReference>
<evidence type="ECO:0000256" key="1">
    <source>
        <dbReference type="SAM" id="SignalP"/>
    </source>
</evidence>
<accession>A0A0K1QCU5</accession>